<dbReference type="EMBL" id="CP043424">
    <property type="protein sequence ID" value="QIW11676.1"/>
    <property type="molecule type" value="Genomic_DNA"/>
</dbReference>
<dbReference type="InterPro" id="IPR025638">
    <property type="entry name" value="DUF4336"/>
</dbReference>
<dbReference type="InterPro" id="IPR036866">
    <property type="entry name" value="RibonucZ/Hydroxyglut_hydro"/>
</dbReference>
<gene>
    <name evidence="1" type="ORF">CDH04_03025</name>
    <name evidence="2" type="ORF">FZC43_03025</name>
</gene>
<name>A0A2Z4XXV8_9GAMM</name>
<dbReference type="KEGG" id="fad:CDH04_03025"/>
<dbReference type="AlphaFoldDB" id="A0A2Z4XXV8"/>
<evidence type="ECO:0000313" key="3">
    <source>
        <dbReference type="Proteomes" id="UP000251120"/>
    </source>
</evidence>
<proteinExistence type="predicted"/>
<evidence type="ECO:0000313" key="1">
    <source>
        <dbReference type="EMBL" id="AXA33448.1"/>
    </source>
</evidence>
<sequence length="231" mass="26553">MYEIKTFIKDKIWIIEYPVKYSGINFYSRTTIIRLNNDSLAIHSPCKIDDKLKTEILKLGSVSYIIAPGNFHHLYVESAQVAFTNAKTYITEGIIKKNLNIKYDGILTDAPILSEFEQQPVLGSRIMNEVAFFHKETRTLILVDLIENIGKHTEGAGIGIKIWWIILRMWNKPKPAPEYQFGWKDKPLAAKSLHAILNWDFDKIILAHGDLITSNAKEIATKAWYKPLKYS</sequence>
<dbReference type="OrthoDB" id="450111at2"/>
<dbReference type="PANTHER" id="PTHR33835:SF1">
    <property type="entry name" value="METALLO-BETA-LACTAMASE DOMAIN-CONTAINING PROTEIN"/>
    <property type="match status" value="1"/>
</dbReference>
<reference evidence="1 3" key="1">
    <citation type="submission" date="2017-06" db="EMBL/GenBank/DDBJ databases">
        <title>Complete genome of Francisella adeliensis.</title>
        <authorList>
            <person name="Vallesi A."/>
            <person name="Sjodin A."/>
        </authorList>
    </citation>
    <scope>NUCLEOTIDE SEQUENCE [LARGE SCALE GENOMIC DNA]</scope>
    <source>
        <strain evidence="1 3">FDC440</strain>
    </source>
</reference>
<organism evidence="1 3">
    <name type="scientific">Francisella adeliensis</name>
    <dbReference type="NCBI Taxonomy" id="2007306"/>
    <lineage>
        <taxon>Bacteria</taxon>
        <taxon>Pseudomonadati</taxon>
        <taxon>Pseudomonadota</taxon>
        <taxon>Gammaproteobacteria</taxon>
        <taxon>Thiotrichales</taxon>
        <taxon>Francisellaceae</taxon>
        <taxon>Francisella</taxon>
    </lineage>
</organism>
<dbReference type="RefSeq" id="WP_112869621.1">
    <property type="nucleotide sequence ID" value="NZ_CP021781.1"/>
</dbReference>
<dbReference type="EMBL" id="CP021781">
    <property type="protein sequence ID" value="AXA33448.1"/>
    <property type="molecule type" value="Genomic_DNA"/>
</dbReference>
<keyword evidence="4" id="KW-1185">Reference proteome</keyword>
<reference evidence="2 4" key="2">
    <citation type="submission" date="2019-08" db="EMBL/GenBank/DDBJ databases">
        <title>Complete genome sequences of Francisella adeliensis (FSC1325 and FSC1326).</title>
        <authorList>
            <person name="Ohrman C."/>
            <person name="Uneklint I."/>
            <person name="Vallesi A."/>
            <person name="Karlsson L."/>
            <person name="Sjodin A."/>
        </authorList>
    </citation>
    <scope>NUCLEOTIDE SEQUENCE [LARGE SCALE GENOMIC DNA]</scope>
    <source>
        <strain evidence="2 4">FSC1325</strain>
    </source>
</reference>
<dbReference type="Proteomes" id="UP000251120">
    <property type="component" value="Chromosome"/>
</dbReference>
<dbReference type="PANTHER" id="PTHR33835">
    <property type="entry name" value="YALI0C07656P"/>
    <property type="match status" value="1"/>
</dbReference>
<evidence type="ECO:0000313" key="4">
    <source>
        <dbReference type="Proteomes" id="UP000681131"/>
    </source>
</evidence>
<accession>A0A2Z4XXV8</accession>
<evidence type="ECO:0000313" key="2">
    <source>
        <dbReference type="EMBL" id="QIW11676.1"/>
    </source>
</evidence>
<dbReference type="SUPFAM" id="SSF56281">
    <property type="entry name" value="Metallo-hydrolase/oxidoreductase"/>
    <property type="match status" value="1"/>
</dbReference>
<dbReference type="Pfam" id="PF14234">
    <property type="entry name" value="DUF4336"/>
    <property type="match status" value="1"/>
</dbReference>
<dbReference type="Proteomes" id="UP000681131">
    <property type="component" value="Chromosome"/>
</dbReference>
<protein>
    <submittedName>
        <fullName evidence="2">DUF4336 domain-containing protein</fullName>
    </submittedName>
</protein>